<dbReference type="SUPFAM" id="SSF55811">
    <property type="entry name" value="Nudix"/>
    <property type="match status" value="1"/>
</dbReference>
<dbReference type="InterPro" id="IPR015797">
    <property type="entry name" value="NUDIX_hydrolase-like_dom_sf"/>
</dbReference>
<evidence type="ECO:0000313" key="9">
    <source>
        <dbReference type="Proteomes" id="UP000636264"/>
    </source>
</evidence>
<dbReference type="Gene3D" id="3.90.79.10">
    <property type="entry name" value="Nucleoside Triphosphate Pyrophosphohydrolase"/>
    <property type="match status" value="1"/>
</dbReference>
<feature type="active site" evidence="6">
    <location>
        <position position="68"/>
    </location>
</feature>
<evidence type="ECO:0000256" key="5">
    <source>
        <dbReference type="ARBA" id="ARBA00023235"/>
    </source>
</evidence>
<evidence type="ECO:0000256" key="6">
    <source>
        <dbReference type="PIRSR" id="PIRSR018427-1"/>
    </source>
</evidence>
<dbReference type="GO" id="GO:0004452">
    <property type="term" value="F:isopentenyl-diphosphate delta-isomerase activity"/>
    <property type="evidence" value="ECO:0007669"/>
    <property type="project" value="UniProtKB-EC"/>
</dbReference>
<proteinExistence type="inferred from homology"/>
<comment type="caution">
    <text evidence="8">The sequence shown here is derived from an EMBL/GenBank/DDBJ whole genome shotgun (WGS) entry which is preliminary data.</text>
</comment>
<dbReference type="CDD" id="cd02885">
    <property type="entry name" value="NUDIX_IPP_Isomerase"/>
    <property type="match status" value="1"/>
</dbReference>
<dbReference type="GO" id="GO:0009240">
    <property type="term" value="P:isopentenyl diphosphate biosynthetic process"/>
    <property type="evidence" value="ECO:0007669"/>
    <property type="project" value="TreeGrafter"/>
</dbReference>
<comment type="similarity">
    <text evidence="2">Belongs to the IPP isomerase type 1 family.</text>
</comment>
<dbReference type="EC" id="5.3.3.2" evidence="3"/>
<dbReference type="Proteomes" id="UP000636264">
    <property type="component" value="Unassembled WGS sequence"/>
</dbReference>
<organism evidence="8 9">
    <name type="scientific">Nitratireductor aestuarii</name>
    <dbReference type="NCBI Taxonomy" id="1735103"/>
    <lineage>
        <taxon>Bacteria</taxon>
        <taxon>Pseudomonadati</taxon>
        <taxon>Pseudomonadota</taxon>
        <taxon>Alphaproteobacteria</taxon>
        <taxon>Hyphomicrobiales</taxon>
        <taxon>Phyllobacteriaceae</taxon>
        <taxon>Nitratireductor</taxon>
    </lineage>
</organism>
<gene>
    <name evidence="8" type="primary">idi</name>
    <name evidence="8" type="ORF">GCM10011385_21280</name>
</gene>
<evidence type="ECO:0000256" key="4">
    <source>
        <dbReference type="ARBA" id="ARBA00023229"/>
    </source>
</evidence>
<feature type="domain" description="Nudix hydrolase" evidence="7">
    <location>
        <begin position="31"/>
        <end position="173"/>
    </location>
</feature>
<dbReference type="PANTHER" id="PTHR10885">
    <property type="entry name" value="ISOPENTENYL-DIPHOSPHATE DELTA-ISOMERASE"/>
    <property type="match status" value="1"/>
</dbReference>
<feature type="active site" evidence="6">
    <location>
        <position position="124"/>
    </location>
</feature>
<evidence type="ECO:0000313" key="8">
    <source>
        <dbReference type="EMBL" id="GGA67096.1"/>
    </source>
</evidence>
<evidence type="ECO:0000256" key="1">
    <source>
        <dbReference type="ARBA" id="ARBA00004826"/>
    </source>
</evidence>
<sequence length="201" mass="22423">MLDFTQVELIDPESDATIGVEDKLEAHVNGNYHRAISVLIVDGAGKHLIQQRAMGKYHCPELWANACCSHPAPGESSDVAAKRRLREELGIEGELFHFGVLRYRASVPSTSLHVSDDAGLIEHERVDLFCMQWDGECNPNPDEVQNTTSLGQSQALEIPPEERTPWFSLYLEVFGEDLPKIVAACTAGSWTHRDYGKYDLD</sequence>
<keyword evidence="9" id="KW-1185">Reference proteome</keyword>
<evidence type="ECO:0000259" key="7">
    <source>
        <dbReference type="PROSITE" id="PS51462"/>
    </source>
</evidence>
<reference evidence="8" key="1">
    <citation type="journal article" date="2014" name="Int. J. Syst. Evol. Microbiol.">
        <title>Complete genome sequence of Corynebacterium casei LMG S-19264T (=DSM 44701T), isolated from a smear-ripened cheese.</title>
        <authorList>
            <consortium name="US DOE Joint Genome Institute (JGI-PGF)"/>
            <person name="Walter F."/>
            <person name="Albersmeier A."/>
            <person name="Kalinowski J."/>
            <person name="Ruckert C."/>
        </authorList>
    </citation>
    <scope>NUCLEOTIDE SEQUENCE</scope>
    <source>
        <strain evidence="8">CGMCC 1.15320</strain>
    </source>
</reference>
<protein>
    <recommendedName>
        <fullName evidence="3">isopentenyl-diphosphate Delta-isomerase</fullName>
        <ecNumber evidence="3">5.3.3.2</ecNumber>
    </recommendedName>
</protein>
<dbReference type="GO" id="GO:0005737">
    <property type="term" value="C:cytoplasm"/>
    <property type="evidence" value="ECO:0007669"/>
    <property type="project" value="TreeGrafter"/>
</dbReference>
<dbReference type="PROSITE" id="PS51462">
    <property type="entry name" value="NUDIX"/>
    <property type="match status" value="1"/>
</dbReference>
<dbReference type="EMBL" id="BMIF01000005">
    <property type="protein sequence ID" value="GGA67096.1"/>
    <property type="molecule type" value="Genomic_DNA"/>
</dbReference>
<dbReference type="AlphaFoldDB" id="A0A916RSA7"/>
<dbReference type="RefSeq" id="WP_188721032.1">
    <property type="nucleotide sequence ID" value="NZ_BMIF01000005.1"/>
</dbReference>
<dbReference type="Pfam" id="PF00293">
    <property type="entry name" value="NUDIX"/>
    <property type="match status" value="1"/>
</dbReference>
<dbReference type="PIRSF" id="PIRSF018427">
    <property type="entry name" value="Isopntndiph_ism"/>
    <property type="match status" value="1"/>
</dbReference>
<dbReference type="InterPro" id="IPR011876">
    <property type="entry name" value="IsopentenylPP_isomerase_typ1"/>
</dbReference>
<evidence type="ECO:0000256" key="3">
    <source>
        <dbReference type="ARBA" id="ARBA00012057"/>
    </source>
</evidence>
<keyword evidence="4" id="KW-0414">Isoprene biosynthesis</keyword>
<keyword evidence="5" id="KW-0413">Isomerase</keyword>
<reference evidence="8" key="2">
    <citation type="submission" date="2020-09" db="EMBL/GenBank/DDBJ databases">
        <authorList>
            <person name="Sun Q."/>
            <person name="Zhou Y."/>
        </authorList>
    </citation>
    <scope>NUCLEOTIDE SEQUENCE</scope>
    <source>
        <strain evidence="8">CGMCC 1.15320</strain>
    </source>
</reference>
<name>A0A916RSA7_9HYPH</name>
<comment type="pathway">
    <text evidence="1">Isoprenoid biosynthesis; dimethylallyl diphosphate biosynthesis; dimethylallyl diphosphate from isopentenyl diphosphate: step 1/1.</text>
</comment>
<accession>A0A916RSA7</accession>
<dbReference type="PANTHER" id="PTHR10885:SF0">
    <property type="entry name" value="ISOPENTENYL-DIPHOSPHATE DELTA-ISOMERASE"/>
    <property type="match status" value="1"/>
</dbReference>
<dbReference type="InterPro" id="IPR000086">
    <property type="entry name" value="NUDIX_hydrolase_dom"/>
</dbReference>
<evidence type="ECO:0000256" key="2">
    <source>
        <dbReference type="ARBA" id="ARBA00007579"/>
    </source>
</evidence>